<keyword evidence="3" id="KW-1185">Reference proteome</keyword>
<name>A0A2A2JHA2_9BILA</name>
<reference evidence="2 3" key="1">
    <citation type="journal article" date="2017" name="Curr. Biol.">
        <title>Genome architecture and evolution of a unichromosomal asexual nematode.</title>
        <authorList>
            <person name="Fradin H."/>
            <person name="Zegar C."/>
            <person name="Gutwein M."/>
            <person name="Lucas J."/>
            <person name="Kovtun M."/>
            <person name="Corcoran D."/>
            <person name="Baugh L.R."/>
            <person name="Kiontke K."/>
            <person name="Gunsalus K."/>
            <person name="Fitch D.H."/>
            <person name="Piano F."/>
        </authorList>
    </citation>
    <scope>NUCLEOTIDE SEQUENCE [LARGE SCALE GENOMIC DNA]</scope>
    <source>
        <strain evidence="2">PF1309</strain>
    </source>
</reference>
<comment type="caution">
    <text evidence="2">The sequence shown here is derived from an EMBL/GenBank/DDBJ whole genome shotgun (WGS) entry which is preliminary data.</text>
</comment>
<sequence length="173" mass="19628">MSIRVNPDGCRHFFANQCQSARIRVGRRPFRKTNDTIISGVFYYPNLCLPSQSPILEPQSGGRVQTGDTPEARRGFYPWQVQSSREECTTASASPANPGRQRPGAQKPPPTGRPSKPPVVAPHQLKPTKPLPQYPTLDLCSIRWRDNRGQVIKHWTTKAQDRTLWRDCWVPRS</sequence>
<feature type="compositionally biased region" description="Pro residues" evidence="1">
    <location>
        <begin position="106"/>
        <end position="120"/>
    </location>
</feature>
<dbReference type="Proteomes" id="UP000218231">
    <property type="component" value="Unassembled WGS sequence"/>
</dbReference>
<dbReference type="AlphaFoldDB" id="A0A2A2JHA2"/>
<evidence type="ECO:0000313" key="2">
    <source>
        <dbReference type="EMBL" id="PAV61148.1"/>
    </source>
</evidence>
<protein>
    <submittedName>
        <fullName evidence="2">Uncharacterized protein</fullName>
    </submittedName>
</protein>
<accession>A0A2A2JHA2</accession>
<gene>
    <name evidence="2" type="ORF">WR25_13347</name>
</gene>
<organism evidence="2 3">
    <name type="scientific">Diploscapter pachys</name>
    <dbReference type="NCBI Taxonomy" id="2018661"/>
    <lineage>
        <taxon>Eukaryota</taxon>
        <taxon>Metazoa</taxon>
        <taxon>Ecdysozoa</taxon>
        <taxon>Nematoda</taxon>
        <taxon>Chromadorea</taxon>
        <taxon>Rhabditida</taxon>
        <taxon>Rhabditina</taxon>
        <taxon>Rhabditomorpha</taxon>
        <taxon>Rhabditoidea</taxon>
        <taxon>Rhabditidae</taxon>
        <taxon>Diploscapter</taxon>
    </lineage>
</organism>
<evidence type="ECO:0000256" key="1">
    <source>
        <dbReference type="SAM" id="MobiDB-lite"/>
    </source>
</evidence>
<dbReference type="EMBL" id="LIAE01010432">
    <property type="protein sequence ID" value="PAV61148.1"/>
    <property type="molecule type" value="Genomic_DNA"/>
</dbReference>
<feature type="region of interest" description="Disordered" evidence="1">
    <location>
        <begin position="54"/>
        <end position="132"/>
    </location>
</feature>
<evidence type="ECO:0000313" key="3">
    <source>
        <dbReference type="Proteomes" id="UP000218231"/>
    </source>
</evidence>
<proteinExistence type="predicted"/>